<dbReference type="OrthoDB" id="7107936at2"/>
<accession>A0A1H3S4Y7</accession>
<keyword evidence="4" id="KW-1185">Reference proteome</keyword>
<organism evidence="3 4">
    <name type="scientific">Asanoa ishikariensis</name>
    <dbReference type="NCBI Taxonomy" id="137265"/>
    <lineage>
        <taxon>Bacteria</taxon>
        <taxon>Bacillati</taxon>
        <taxon>Actinomycetota</taxon>
        <taxon>Actinomycetes</taxon>
        <taxon>Micromonosporales</taxon>
        <taxon>Micromonosporaceae</taxon>
        <taxon>Asanoa</taxon>
    </lineage>
</organism>
<feature type="domain" description="Antitoxin FitA-like ribbon-helix-helix" evidence="2">
    <location>
        <begin position="4"/>
        <end position="37"/>
    </location>
</feature>
<dbReference type="InterPro" id="IPR053853">
    <property type="entry name" value="FitA-like_RHH"/>
</dbReference>
<evidence type="ECO:0000313" key="4">
    <source>
        <dbReference type="Proteomes" id="UP000199632"/>
    </source>
</evidence>
<dbReference type="RefSeq" id="WP_090796206.1">
    <property type="nucleotide sequence ID" value="NZ_BOND01000020.1"/>
</dbReference>
<protein>
    <recommendedName>
        <fullName evidence="2">Antitoxin FitA-like ribbon-helix-helix domain-containing protein</fullName>
    </recommendedName>
</protein>
<dbReference type="AlphaFoldDB" id="A0A1H3S4Y7"/>
<proteinExistence type="predicted"/>
<feature type="region of interest" description="Disordered" evidence="1">
    <location>
        <begin position="57"/>
        <end position="78"/>
    </location>
</feature>
<sequence>MTVAITIRNVPDEVRDELAARAGRSGRSLQEYLLRELVELAVRPTAEDVITRARARSRQAGTRLDPDTIIAAREADRR</sequence>
<name>A0A1H3S4Y7_9ACTN</name>
<evidence type="ECO:0000259" key="2">
    <source>
        <dbReference type="Pfam" id="PF22513"/>
    </source>
</evidence>
<dbReference type="Pfam" id="PF22513">
    <property type="entry name" value="FitA-like_RHH"/>
    <property type="match status" value="1"/>
</dbReference>
<dbReference type="SUPFAM" id="SSF47598">
    <property type="entry name" value="Ribbon-helix-helix"/>
    <property type="match status" value="1"/>
</dbReference>
<evidence type="ECO:0000256" key="1">
    <source>
        <dbReference type="SAM" id="MobiDB-lite"/>
    </source>
</evidence>
<dbReference type="GO" id="GO:0006355">
    <property type="term" value="P:regulation of DNA-templated transcription"/>
    <property type="evidence" value="ECO:0007669"/>
    <property type="project" value="InterPro"/>
</dbReference>
<reference evidence="4" key="1">
    <citation type="submission" date="2016-10" db="EMBL/GenBank/DDBJ databases">
        <authorList>
            <person name="Varghese N."/>
            <person name="Submissions S."/>
        </authorList>
    </citation>
    <scope>NUCLEOTIDE SEQUENCE [LARGE SCALE GENOMIC DNA]</scope>
    <source>
        <strain evidence="4">DSM 44718</strain>
    </source>
</reference>
<dbReference type="STRING" id="137265.SAMN05421684_4580"/>
<dbReference type="EMBL" id="FNQB01000002">
    <property type="protein sequence ID" value="SDZ33143.1"/>
    <property type="molecule type" value="Genomic_DNA"/>
</dbReference>
<dbReference type="Proteomes" id="UP000199632">
    <property type="component" value="Unassembled WGS sequence"/>
</dbReference>
<dbReference type="InterPro" id="IPR010985">
    <property type="entry name" value="Ribbon_hlx_hlx"/>
</dbReference>
<gene>
    <name evidence="3" type="ORF">SAMN05421684_4580</name>
</gene>
<evidence type="ECO:0000313" key="3">
    <source>
        <dbReference type="EMBL" id="SDZ33143.1"/>
    </source>
</evidence>